<dbReference type="STRING" id="1443941.A9J31_12130"/>
<dbReference type="RefSeq" id="WP_067762257.1">
    <property type="nucleotide sequence ID" value="NZ_LZDS01000003.1"/>
</dbReference>
<comment type="caution">
    <text evidence="1">The sequence shown here is derived from an EMBL/GenBank/DDBJ whole genome shotgun (WGS) entry which is preliminary data.</text>
</comment>
<proteinExistence type="predicted"/>
<dbReference type="EMBL" id="LZDS01000003">
    <property type="protein sequence ID" value="OBX29847.1"/>
    <property type="molecule type" value="Genomic_DNA"/>
</dbReference>
<reference evidence="2" key="1">
    <citation type="submission" date="2016-06" db="EMBL/GenBank/DDBJ databases">
        <authorList>
            <person name="Radolfova-Krizova L."/>
            <person name="Nemec A."/>
        </authorList>
    </citation>
    <scope>NUCLEOTIDE SEQUENCE [LARGE SCALE GENOMIC DNA]</scope>
    <source>
        <strain evidence="2">ANC 4275</strain>
    </source>
</reference>
<keyword evidence="2" id="KW-1185">Reference proteome</keyword>
<protein>
    <submittedName>
        <fullName evidence="1">Uncharacterized protein</fullName>
    </submittedName>
</protein>
<organism evidence="1 2">
    <name type="scientific">Acinetobacter gandensis</name>
    <dbReference type="NCBI Taxonomy" id="1443941"/>
    <lineage>
        <taxon>Bacteria</taxon>
        <taxon>Pseudomonadati</taxon>
        <taxon>Pseudomonadota</taxon>
        <taxon>Gammaproteobacteria</taxon>
        <taxon>Moraxellales</taxon>
        <taxon>Moraxellaceae</taxon>
        <taxon>Acinetobacter</taxon>
    </lineage>
</organism>
<dbReference type="Proteomes" id="UP000185753">
    <property type="component" value="Unassembled WGS sequence"/>
</dbReference>
<evidence type="ECO:0000313" key="2">
    <source>
        <dbReference type="Proteomes" id="UP000185753"/>
    </source>
</evidence>
<accession>A0A1A7RGS6</accession>
<evidence type="ECO:0000313" key="1">
    <source>
        <dbReference type="EMBL" id="OBX29847.1"/>
    </source>
</evidence>
<sequence>MIMIEFKLLRQLKKEPFSQYKRTGDVTVQELKRMYSIYQIYYANTRYEIFERDFLEKTGVFFIIEPKNKQIVGFSTVMERDFVVNGKARHAFFSGDTIIEKQYWGNRALTRAMFRYIINFKFRHPRTPVYWILISKGFKTYLLLANNYYSYYPHYDEKNVHLKDFVESYCKEYFSEYYNKETGLLNFGDDYQPLKADVAPITNEMREKNSKIAFFEIKNPTWVDGTELPCIGELRWSDLYRYVNRFLTKSTSVSKHDSKLRYKSRNLHIAADQDTKVA</sequence>
<dbReference type="AlphaFoldDB" id="A0A1A7RGS6"/>
<gene>
    <name evidence="1" type="ORF">A9J31_12130</name>
</gene>
<name>A0A1A7RGS6_9GAMM</name>